<gene>
    <name evidence="1" type="ORF">BDN71DRAFT_1163064</name>
</gene>
<evidence type="ECO:0000313" key="2">
    <source>
        <dbReference type="Proteomes" id="UP000807025"/>
    </source>
</evidence>
<protein>
    <recommendedName>
        <fullName evidence="3">HIT domain-containing protein</fullName>
    </recommendedName>
</protein>
<proteinExistence type="predicted"/>
<dbReference type="Gene3D" id="3.30.428.10">
    <property type="entry name" value="HIT-like"/>
    <property type="match status" value="1"/>
</dbReference>
<dbReference type="AlphaFoldDB" id="A0A9P5ZSX3"/>
<keyword evidence="2" id="KW-1185">Reference proteome</keyword>
<name>A0A9P5ZSX3_PLEER</name>
<accession>A0A9P5ZSX3</accession>
<reference evidence="1" key="1">
    <citation type="submission" date="2020-11" db="EMBL/GenBank/DDBJ databases">
        <authorList>
            <consortium name="DOE Joint Genome Institute"/>
            <person name="Ahrendt S."/>
            <person name="Riley R."/>
            <person name="Andreopoulos W."/>
            <person name="Labutti K."/>
            <person name="Pangilinan J."/>
            <person name="Ruiz-Duenas F.J."/>
            <person name="Barrasa J.M."/>
            <person name="Sanchez-Garcia M."/>
            <person name="Camarero S."/>
            <person name="Miyauchi S."/>
            <person name="Serrano A."/>
            <person name="Linde D."/>
            <person name="Babiker R."/>
            <person name="Drula E."/>
            <person name="Ayuso-Fernandez I."/>
            <person name="Pacheco R."/>
            <person name="Padilla G."/>
            <person name="Ferreira P."/>
            <person name="Barriuso J."/>
            <person name="Kellner H."/>
            <person name="Castanera R."/>
            <person name="Alfaro M."/>
            <person name="Ramirez L."/>
            <person name="Pisabarro A.G."/>
            <person name="Kuo A."/>
            <person name="Tritt A."/>
            <person name="Lipzen A."/>
            <person name="He G."/>
            <person name="Yan M."/>
            <person name="Ng V."/>
            <person name="Cullen D."/>
            <person name="Martin F."/>
            <person name="Rosso M.-N."/>
            <person name="Henrissat B."/>
            <person name="Hibbett D."/>
            <person name="Martinez A.T."/>
            <person name="Grigoriev I.V."/>
        </authorList>
    </citation>
    <scope>NUCLEOTIDE SEQUENCE</scope>
    <source>
        <strain evidence="1">ATCC 90797</strain>
    </source>
</reference>
<dbReference type="Proteomes" id="UP000807025">
    <property type="component" value="Unassembled WGS sequence"/>
</dbReference>
<dbReference type="OrthoDB" id="1915375at2759"/>
<organism evidence="1 2">
    <name type="scientific">Pleurotus eryngii</name>
    <name type="common">Boletus of the steppes</name>
    <dbReference type="NCBI Taxonomy" id="5323"/>
    <lineage>
        <taxon>Eukaryota</taxon>
        <taxon>Fungi</taxon>
        <taxon>Dikarya</taxon>
        <taxon>Basidiomycota</taxon>
        <taxon>Agaricomycotina</taxon>
        <taxon>Agaricomycetes</taxon>
        <taxon>Agaricomycetidae</taxon>
        <taxon>Agaricales</taxon>
        <taxon>Pleurotineae</taxon>
        <taxon>Pleurotaceae</taxon>
        <taxon>Pleurotus</taxon>
    </lineage>
</organism>
<evidence type="ECO:0008006" key="3">
    <source>
        <dbReference type="Google" id="ProtNLM"/>
    </source>
</evidence>
<sequence>MCPSLSNMSFWFTDHLDEFRRLRTEFWNTPSVIEELKAYEARNDDYEYKILKGLVPKPLVGRVTNNVGPAWQTSDTFFTDFPEHNYPNRVLSSTEHSHIICNVACHDTRLYSSDIDPSSLDNTAAAGMSYMHLLVIPSSKVYNAISLSNTKLITEMKAHFLYFWNRDDSVNKVNRAIYDAMERRHAGVVRAYQRNDDSTAPQRLALLDAVMEECRISAVDFANTLRMNMSSTDVVFGFHSHPHHSVGHLHMHVLLSDPQFRTYSTLAHDWKTLSFEAVEHALGGDEAEPSIPGGWPA</sequence>
<dbReference type="InterPro" id="IPR036265">
    <property type="entry name" value="HIT-like_sf"/>
</dbReference>
<dbReference type="EMBL" id="MU154593">
    <property type="protein sequence ID" value="KAF9492932.1"/>
    <property type="molecule type" value="Genomic_DNA"/>
</dbReference>
<comment type="caution">
    <text evidence="1">The sequence shown here is derived from an EMBL/GenBank/DDBJ whole genome shotgun (WGS) entry which is preliminary data.</text>
</comment>
<dbReference type="SUPFAM" id="SSF54197">
    <property type="entry name" value="HIT-like"/>
    <property type="match status" value="1"/>
</dbReference>
<evidence type="ECO:0000313" key="1">
    <source>
        <dbReference type="EMBL" id="KAF9492932.1"/>
    </source>
</evidence>